<dbReference type="Proteomes" id="UP000694400">
    <property type="component" value="Chromosome 26"/>
</dbReference>
<evidence type="ECO:0000256" key="3">
    <source>
        <dbReference type="ARBA" id="ARBA00022475"/>
    </source>
</evidence>
<feature type="transmembrane region" description="Helical" evidence="14">
    <location>
        <begin position="249"/>
        <end position="272"/>
    </location>
</feature>
<dbReference type="SMART" id="SM01381">
    <property type="entry name" value="7TM_GPCR_Srsx"/>
    <property type="match status" value="1"/>
</dbReference>
<evidence type="ECO:0000256" key="10">
    <source>
        <dbReference type="ARBA" id="ARBA00023170"/>
    </source>
</evidence>
<gene>
    <name evidence="16" type="primary">LOC101792365</name>
</gene>
<feature type="transmembrane region" description="Helical" evidence="14">
    <location>
        <begin position="148"/>
        <end position="170"/>
    </location>
</feature>
<dbReference type="InterPro" id="IPR000276">
    <property type="entry name" value="GPCR_Rhodpsn"/>
</dbReference>
<dbReference type="GO" id="GO:0005886">
    <property type="term" value="C:plasma membrane"/>
    <property type="evidence" value="ECO:0007669"/>
    <property type="project" value="UniProtKB-SubCell"/>
</dbReference>
<keyword evidence="8" id="KW-0564">Palmitate</keyword>
<evidence type="ECO:0000256" key="9">
    <source>
        <dbReference type="ARBA" id="ARBA00023157"/>
    </source>
</evidence>
<organism evidence="16 17">
    <name type="scientific">Anas platyrhynchos</name>
    <name type="common">Mallard</name>
    <name type="synonym">Anas boschas</name>
    <dbReference type="NCBI Taxonomy" id="8839"/>
    <lineage>
        <taxon>Eukaryota</taxon>
        <taxon>Metazoa</taxon>
        <taxon>Chordata</taxon>
        <taxon>Craniata</taxon>
        <taxon>Vertebrata</taxon>
        <taxon>Euteleostomi</taxon>
        <taxon>Archelosauria</taxon>
        <taxon>Archosauria</taxon>
        <taxon>Dinosauria</taxon>
        <taxon>Saurischia</taxon>
        <taxon>Theropoda</taxon>
        <taxon>Coelurosauria</taxon>
        <taxon>Aves</taxon>
        <taxon>Neognathae</taxon>
        <taxon>Galloanserae</taxon>
        <taxon>Anseriformes</taxon>
        <taxon>Anatidae</taxon>
        <taxon>Anatinae</taxon>
        <taxon>Anas</taxon>
    </lineage>
</organism>
<dbReference type="PRINTS" id="PR00555">
    <property type="entry name" value="ADENOSINEA3R"/>
</dbReference>
<evidence type="ECO:0000256" key="13">
    <source>
        <dbReference type="ARBA" id="ARBA00023288"/>
    </source>
</evidence>
<feature type="transmembrane region" description="Helical" evidence="14">
    <location>
        <begin position="99"/>
        <end position="127"/>
    </location>
</feature>
<dbReference type="PROSITE" id="PS00237">
    <property type="entry name" value="G_PROTEIN_RECEP_F1_1"/>
    <property type="match status" value="1"/>
</dbReference>
<dbReference type="SUPFAM" id="SSF81321">
    <property type="entry name" value="Family A G protein-coupled receptor-like"/>
    <property type="match status" value="1"/>
</dbReference>
<dbReference type="KEGG" id="apla:101792365"/>
<dbReference type="InterPro" id="IPR001634">
    <property type="entry name" value="Adenosn_rcpt"/>
</dbReference>
<keyword evidence="10 14" id="KW-0675">Receptor</keyword>
<dbReference type="PANTHER" id="PTHR24246">
    <property type="entry name" value="OLFACTORY RECEPTOR AND ADENOSINE RECEPTOR"/>
    <property type="match status" value="1"/>
</dbReference>
<keyword evidence="9 14" id="KW-1015">Disulfide bond</keyword>
<keyword evidence="11 14" id="KW-0325">Glycoprotein</keyword>
<evidence type="ECO:0000256" key="4">
    <source>
        <dbReference type="ARBA" id="ARBA00022692"/>
    </source>
</evidence>
<evidence type="ECO:0000313" key="17">
    <source>
        <dbReference type="Proteomes" id="UP000694400"/>
    </source>
</evidence>
<dbReference type="AlphaFoldDB" id="A0A8B9SRL9"/>
<dbReference type="CTD" id="140"/>
<comment type="similarity">
    <text evidence="14">Belongs to the G-protein coupled receptor 1 family.</text>
</comment>
<evidence type="ECO:0000256" key="1">
    <source>
        <dbReference type="ARBA" id="ARBA00004651"/>
    </source>
</evidence>
<evidence type="ECO:0000256" key="8">
    <source>
        <dbReference type="ARBA" id="ARBA00023139"/>
    </source>
</evidence>
<evidence type="ECO:0000256" key="2">
    <source>
        <dbReference type="ARBA" id="ARBA00021738"/>
    </source>
</evidence>
<dbReference type="OrthoDB" id="284782at2759"/>
<feature type="transmembrane region" description="Helical" evidence="14">
    <location>
        <begin position="195"/>
        <end position="221"/>
    </location>
</feature>
<evidence type="ECO:0000256" key="7">
    <source>
        <dbReference type="ARBA" id="ARBA00023136"/>
    </source>
</evidence>
<keyword evidence="4 14" id="KW-0812">Transmembrane</keyword>
<keyword evidence="13" id="KW-0449">Lipoprotein</keyword>
<accession>A0A8B9SRL9</accession>
<keyword evidence="6 14" id="KW-0297">G-protein coupled receptor</keyword>
<feature type="domain" description="G-protein coupled receptors family 1 profile" evidence="15">
    <location>
        <begin position="50"/>
        <end position="301"/>
    </location>
</feature>
<dbReference type="GO" id="GO:0045202">
    <property type="term" value="C:synapse"/>
    <property type="evidence" value="ECO:0007669"/>
    <property type="project" value="TreeGrafter"/>
</dbReference>
<feature type="transmembrane region" description="Helical" evidence="14">
    <location>
        <begin position="284"/>
        <end position="303"/>
    </location>
</feature>
<keyword evidence="12 14" id="KW-0807">Transducer</keyword>
<dbReference type="Pfam" id="PF00001">
    <property type="entry name" value="7tm_1"/>
    <property type="match status" value="1"/>
</dbReference>
<comment type="subcellular location">
    <subcellularLocation>
        <location evidence="1 14">Cell membrane</location>
        <topology evidence="1 14">Multi-pass membrane protein</topology>
    </subcellularLocation>
</comment>
<evidence type="ECO:0000313" key="16">
    <source>
        <dbReference type="Ensembl" id="ENSAPLP00020010215.1"/>
    </source>
</evidence>
<proteinExistence type="inferred from homology"/>
<dbReference type="PROSITE" id="PS50262">
    <property type="entry name" value="G_PROTEIN_RECEP_F1_2"/>
    <property type="match status" value="1"/>
</dbReference>
<evidence type="ECO:0000256" key="6">
    <source>
        <dbReference type="ARBA" id="ARBA00023040"/>
    </source>
</evidence>
<dbReference type="GO" id="GO:0001609">
    <property type="term" value="F:G protein-coupled adenosine receptor activity"/>
    <property type="evidence" value="ECO:0007669"/>
    <property type="project" value="UniProtKB-UniRule"/>
</dbReference>
<evidence type="ECO:0000256" key="11">
    <source>
        <dbReference type="ARBA" id="ARBA00023180"/>
    </source>
</evidence>
<evidence type="ECO:0000256" key="5">
    <source>
        <dbReference type="ARBA" id="ARBA00022989"/>
    </source>
</evidence>
<dbReference type="InterPro" id="IPR000466">
    <property type="entry name" value="Adeno_A3_rcpt"/>
</dbReference>
<dbReference type="Ensembl" id="ENSAPLT00020010997.1">
    <property type="protein sequence ID" value="ENSAPLP00020010215.1"/>
    <property type="gene ID" value="ENSAPLG00020007503.1"/>
</dbReference>
<evidence type="ECO:0000259" key="15">
    <source>
        <dbReference type="PROSITE" id="PS50262"/>
    </source>
</evidence>
<comment type="function">
    <text evidence="14">Receptor for adenosine. The activity of this receptor is mediated by G proteins which inhibit adenylyl cyclase.</text>
</comment>
<dbReference type="Gene3D" id="1.20.1070.10">
    <property type="entry name" value="Rhodopsin 7-helix transmembrane proteins"/>
    <property type="match status" value="1"/>
</dbReference>
<name>A0A8B9SRL9_ANAPL</name>
<dbReference type="GO" id="GO:0030425">
    <property type="term" value="C:dendrite"/>
    <property type="evidence" value="ECO:0007669"/>
    <property type="project" value="TreeGrafter"/>
</dbReference>
<dbReference type="PRINTS" id="PR00237">
    <property type="entry name" value="GPCRRHODOPSN"/>
</dbReference>
<evidence type="ECO:0000256" key="14">
    <source>
        <dbReference type="RuleBase" id="RU201114"/>
    </source>
</evidence>
<feature type="transmembrane region" description="Helical" evidence="14">
    <location>
        <begin position="70"/>
        <end position="93"/>
    </location>
</feature>
<reference evidence="16" key="2">
    <citation type="submission" date="2025-08" db="UniProtKB">
        <authorList>
            <consortium name="Ensembl"/>
        </authorList>
    </citation>
    <scope>IDENTIFICATION</scope>
</reference>
<keyword evidence="5 14" id="KW-1133">Transmembrane helix</keyword>
<keyword evidence="7 14" id="KW-0472">Membrane</keyword>
<feature type="transmembrane region" description="Helical" evidence="14">
    <location>
        <begin position="34"/>
        <end position="58"/>
    </location>
</feature>
<sequence>MSALRSSSQGRNDPSDVLTNTSQVLSQVLGSMDAIYIGAECLVALLAALGNILVIWVVKLNSAFQNTTMYFIVSLALADIAVGVLVIPLAIVVSLKVSIDFYSCLFMCCLIVIFTNASILSLLAIAVDRYLRVKLPIRYKIITTERRIWWALGLCWSLSLLAGLIPMFGWNRQKERNADSQTCEFVSVMRMDYMVYFGFVTWTLVPLTIMCGLYVEIFYIIRMKLSQGVSNVRGAGTFYGQEFKTAKSLALVLFLFAVSWLPLCIINCIFYFYPECNIPKHWIYLGILLSHANSAMNPIVYACRIKKFKTTYLLILRTYILCKKSPTTPDPVLTEQTPQ</sequence>
<evidence type="ECO:0000256" key="12">
    <source>
        <dbReference type="ARBA" id="ARBA00023224"/>
    </source>
</evidence>
<keyword evidence="3 14" id="KW-1003">Cell membrane</keyword>
<reference evidence="16" key="1">
    <citation type="submission" date="2019-08" db="EMBL/GenBank/DDBJ databases">
        <title>Three high-quality genomes provides insights into domestication of ducks.</title>
        <authorList>
            <person name="Hou Z.C."/>
            <person name="Zhu F."/>
            <person name="Yin Z.T."/>
            <person name="Zhang F."/>
        </authorList>
    </citation>
    <scope>NUCLEOTIDE SEQUENCE [LARGE SCALE GENOMIC DNA]</scope>
</reference>
<reference evidence="16" key="3">
    <citation type="submission" date="2025-09" db="UniProtKB">
        <authorList>
            <consortium name="Ensembl"/>
        </authorList>
    </citation>
    <scope>IDENTIFICATION</scope>
</reference>
<dbReference type="PRINTS" id="PR00424">
    <property type="entry name" value="ADENOSINER"/>
</dbReference>
<dbReference type="PANTHER" id="PTHR24246:SF2">
    <property type="entry name" value="ADENOSINE RECEPTOR A3"/>
    <property type="match status" value="1"/>
</dbReference>
<protein>
    <recommendedName>
        <fullName evidence="2 14">Adenosine receptor A3</fullName>
    </recommendedName>
</protein>
<dbReference type="InterPro" id="IPR017452">
    <property type="entry name" value="GPCR_Rhodpsn_7TM"/>
</dbReference>